<comment type="function">
    <text evidence="7">Required for vesicular transport between the endoplasmic reticulum and the Golgi apparatus.</text>
</comment>
<dbReference type="PANTHER" id="PTHR13768:SF8">
    <property type="entry name" value="ALPHA-SOLUBLE NSF ATTACHMENT PROTEIN"/>
    <property type="match status" value="1"/>
</dbReference>
<evidence type="ECO:0000256" key="2">
    <source>
        <dbReference type="ARBA" id="ARBA00010050"/>
    </source>
</evidence>
<keyword evidence="5 7" id="KW-0653">Protein transport</keyword>
<dbReference type="InterPro" id="IPR011990">
    <property type="entry name" value="TPR-like_helical_dom_sf"/>
</dbReference>
<sequence length="290" mass="32562">MGENLEVRGLEYEEKAEKKLKSWGILGSKYEDASDLLEKAGNSYKLAKAWDKAAAAYIKLADCQLKLESKHDAASAYVDAALCLKKKNPLEAVRCLEQAISFYLEEGRLQVAARHYKEIGEICENQADVARAMEYFDKAAELFQGEEVNSSSMQCKLKVAQFAAELEQYERAIDIFEVVASQSLNNNLLKYSVKGYLLNAALCQFCLGDSATVGSSLGKYQDLDPSFSSSKEGKFCVDLAATMQDMDIPRFTNVIKEYDDLSRLDDWKTTLLLRVKNKLKERELAMDDLT</sequence>
<evidence type="ECO:0000256" key="4">
    <source>
        <dbReference type="ARBA" id="ARBA00022892"/>
    </source>
</evidence>
<evidence type="ECO:0008006" key="11">
    <source>
        <dbReference type="Google" id="ProtNLM"/>
    </source>
</evidence>
<name>A9T0Y9_PHYPA</name>
<organism evidence="8">
    <name type="scientific">Physcomitrium patens</name>
    <name type="common">Spreading-leaved earth moss</name>
    <name type="synonym">Physcomitrella patens</name>
    <dbReference type="NCBI Taxonomy" id="3218"/>
    <lineage>
        <taxon>Eukaryota</taxon>
        <taxon>Viridiplantae</taxon>
        <taxon>Streptophyta</taxon>
        <taxon>Embryophyta</taxon>
        <taxon>Bryophyta</taxon>
        <taxon>Bryophytina</taxon>
        <taxon>Bryopsida</taxon>
        <taxon>Funariidae</taxon>
        <taxon>Funariales</taxon>
        <taxon>Funariaceae</taxon>
        <taxon>Physcomitrium</taxon>
    </lineage>
</organism>
<comment type="similarity">
    <text evidence="2 7">Belongs to the SNAP family.</text>
</comment>
<evidence type="ECO:0000256" key="3">
    <source>
        <dbReference type="ARBA" id="ARBA00022448"/>
    </source>
</evidence>
<accession>A9T0Y9</accession>
<dbReference type="SUPFAM" id="SSF48452">
    <property type="entry name" value="TPR-like"/>
    <property type="match status" value="1"/>
</dbReference>
<dbReference type="Gramene" id="Pp3c17_810V3.1">
    <property type="protein sequence ID" value="Pp3c17_810V3.1"/>
    <property type="gene ID" value="Pp3c17_810"/>
</dbReference>
<evidence type="ECO:0000256" key="1">
    <source>
        <dbReference type="ARBA" id="ARBA00004170"/>
    </source>
</evidence>
<evidence type="ECO:0000256" key="6">
    <source>
        <dbReference type="ARBA" id="ARBA00023136"/>
    </source>
</evidence>
<dbReference type="PaxDb" id="3218-PP1S148_79V6.1"/>
<dbReference type="PANTHER" id="PTHR13768">
    <property type="entry name" value="SOLUBLE NSF ATTACHMENT PROTEIN SNAP"/>
    <property type="match status" value="1"/>
</dbReference>
<evidence type="ECO:0000313" key="8">
    <source>
        <dbReference type="EMBL" id="PNR35655.1"/>
    </source>
</evidence>
<keyword evidence="4 7" id="KW-0931">ER-Golgi transport</keyword>
<keyword evidence="6 7" id="KW-0472">Membrane</keyword>
<gene>
    <name evidence="9" type="primary">LOC112294322</name>
    <name evidence="8" type="ORF">PHYPA_021505</name>
</gene>
<dbReference type="STRING" id="3218.A9T0Y9"/>
<dbReference type="GO" id="GO:0005483">
    <property type="term" value="F:soluble NSF attachment protein activity"/>
    <property type="evidence" value="ECO:0000318"/>
    <property type="project" value="GO_Central"/>
</dbReference>
<dbReference type="CDD" id="cd15832">
    <property type="entry name" value="SNAP"/>
    <property type="match status" value="1"/>
</dbReference>
<dbReference type="GO" id="GO:0035494">
    <property type="term" value="P:SNARE complex disassembly"/>
    <property type="evidence" value="ECO:0000318"/>
    <property type="project" value="GO_Central"/>
</dbReference>
<dbReference type="EnsemblPlants" id="Pp3c17_810V3.1">
    <property type="protein sequence ID" value="Pp3c17_810V3.1"/>
    <property type="gene ID" value="Pp3c17_810"/>
</dbReference>
<dbReference type="GeneID" id="112294322"/>
<dbReference type="InterPro" id="IPR000744">
    <property type="entry name" value="NSF_attach"/>
</dbReference>
<evidence type="ECO:0000313" key="10">
    <source>
        <dbReference type="Proteomes" id="UP000006727"/>
    </source>
</evidence>
<evidence type="ECO:0000256" key="5">
    <source>
        <dbReference type="ARBA" id="ARBA00022927"/>
    </source>
</evidence>
<dbReference type="EMBL" id="ABEU02000017">
    <property type="protein sequence ID" value="PNR35655.1"/>
    <property type="molecule type" value="Genomic_DNA"/>
</dbReference>
<reference evidence="8 10" key="1">
    <citation type="journal article" date="2008" name="Science">
        <title>The Physcomitrella genome reveals evolutionary insights into the conquest of land by plants.</title>
        <authorList>
            <person name="Rensing S."/>
            <person name="Lang D."/>
            <person name="Zimmer A."/>
            <person name="Terry A."/>
            <person name="Salamov A."/>
            <person name="Shapiro H."/>
            <person name="Nishiyama T."/>
            <person name="Perroud P.-F."/>
            <person name="Lindquist E."/>
            <person name="Kamisugi Y."/>
            <person name="Tanahashi T."/>
            <person name="Sakakibara K."/>
            <person name="Fujita T."/>
            <person name="Oishi K."/>
            <person name="Shin-I T."/>
            <person name="Kuroki Y."/>
            <person name="Toyoda A."/>
            <person name="Suzuki Y."/>
            <person name="Hashimoto A."/>
            <person name="Yamaguchi K."/>
            <person name="Sugano A."/>
            <person name="Kohara Y."/>
            <person name="Fujiyama A."/>
            <person name="Anterola A."/>
            <person name="Aoki S."/>
            <person name="Ashton N."/>
            <person name="Barbazuk W.B."/>
            <person name="Barker E."/>
            <person name="Bennetzen J."/>
            <person name="Bezanilla M."/>
            <person name="Blankenship R."/>
            <person name="Cho S.H."/>
            <person name="Dutcher S."/>
            <person name="Estelle M."/>
            <person name="Fawcett J.A."/>
            <person name="Gundlach H."/>
            <person name="Hanada K."/>
            <person name="Heyl A."/>
            <person name="Hicks K.A."/>
            <person name="Hugh J."/>
            <person name="Lohr M."/>
            <person name="Mayer K."/>
            <person name="Melkozernov A."/>
            <person name="Murata T."/>
            <person name="Nelson D."/>
            <person name="Pils B."/>
            <person name="Prigge M."/>
            <person name="Reiss B."/>
            <person name="Renner T."/>
            <person name="Rombauts S."/>
            <person name="Rushton P."/>
            <person name="Sanderfoot A."/>
            <person name="Schween G."/>
            <person name="Shiu S.-H."/>
            <person name="Stueber K."/>
            <person name="Theodoulou F.L."/>
            <person name="Tu H."/>
            <person name="Van de Peer Y."/>
            <person name="Verrier P.J."/>
            <person name="Waters E."/>
            <person name="Wood A."/>
            <person name="Yang L."/>
            <person name="Cove D."/>
            <person name="Cuming A."/>
            <person name="Hasebe M."/>
            <person name="Lucas S."/>
            <person name="Mishler D.B."/>
            <person name="Reski R."/>
            <person name="Grigoriev I."/>
            <person name="Quatrano R.S."/>
            <person name="Boore J.L."/>
        </authorList>
    </citation>
    <scope>NUCLEOTIDE SEQUENCE [LARGE SCALE GENOMIC DNA]</scope>
    <source>
        <strain evidence="9 10">cv. Gransden 2004</strain>
    </source>
</reference>
<proteinExistence type="inferred from homology"/>
<dbReference type="PRINTS" id="PR00448">
    <property type="entry name" value="NSFATTACHMNT"/>
</dbReference>
<evidence type="ECO:0000313" key="9">
    <source>
        <dbReference type="EnsemblPlants" id="Pp3c17_810V3.1"/>
    </source>
</evidence>
<dbReference type="Proteomes" id="UP000006727">
    <property type="component" value="Chromosome 17"/>
</dbReference>
<dbReference type="eggNOG" id="KOG1586">
    <property type="taxonomic scope" value="Eukaryota"/>
</dbReference>
<dbReference type="Gene3D" id="1.25.40.10">
    <property type="entry name" value="Tetratricopeptide repeat domain"/>
    <property type="match status" value="1"/>
</dbReference>
<dbReference type="FunFam" id="1.25.40.10:FF:000049">
    <property type="entry name" value="Alpha-soluble NSF attachment protein-like"/>
    <property type="match status" value="1"/>
</dbReference>
<reference evidence="9" key="3">
    <citation type="submission" date="2020-12" db="UniProtKB">
        <authorList>
            <consortium name="EnsemblPlants"/>
        </authorList>
    </citation>
    <scope>IDENTIFICATION</scope>
</reference>
<comment type="subcellular location">
    <subcellularLocation>
        <location evidence="1 7">Membrane</location>
        <topology evidence="1 7">Peripheral membrane protein</topology>
    </subcellularLocation>
</comment>
<evidence type="ECO:0000256" key="7">
    <source>
        <dbReference type="RuleBase" id="RU367013"/>
    </source>
</evidence>
<protein>
    <recommendedName>
        <fullName evidence="11">Alpha-soluble NSF attachment protein</fullName>
    </recommendedName>
</protein>
<dbReference type="GO" id="GO:0019905">
    <property type="term" value="F:syntaxin binding"/>
    <property type="evidence" value="ECO:0000318"/>
    <property type="project" value="GO_Central"/>
</dbReference>
<dbReference type="AlphaFoldDB" id="A9T0Y9"/>
<dbReference type="GO" id="GO:0006886">
    <property type="term" value="P:intracellular protein transport"/>
    <property type="evidence" value="ECO:0000318"/>
    <property type="project" value="GO_Central"/>
</dbReference>
<dbReference type="GO" id="GO:0031201">
    <property type="term" value="C:SNARE complex"/>
    <property type="evidence" value="ECO:0000318"/>
    <property type="project" value="GO_Central"/>
</dbReference>
<dbReference type="Pfam" id="PF14938">
    <property type="entry name" value="SNAP"/>
    <property type="match status" value="1"/>
</dbReference>
<keyword evidence="3 7" id="KW-0813">Transport</keyword>
<reference evidence="8 10" key="2">
    <citation type="journal article" date="2018" name="Plant J.">
        <title>The Physcomitrella patens chromosome-scale assembly reveals moss genome structure and evolution.</title>
        <authorList>
            <person name="Lang D."/>
            <person name="Ullrich K.K."/>
            <person name="Murat F."/>
            <person name="Fuchs J."/>
            <person name="Jenkins J."/>
            <person name="Haas F.B."/>
            <person name="Piednoel M."/>
            <person name="Gundlach H."/>
            <person name="Van Bel M."/>
            <person name="Meyberg R."/>
            <person name="Vives C."/>
            <person name="Morata J."/>
            <person name="Symeonidi A."/>
            <person name="Hiss M."/>
            <person name="Muchero W."/>
            <person name="Kamisugi Y."/>
            <person name="Saleh O."/>
            <person name="Blanc G."/>
            <person name="Decker E.L."/>
            <person name="van Gessel N."/>
            <person name="Grimwood J."/>
            <person name="Hayes R.D."/>
            <person name="Graham S.W."/>
            <person name="Gunter L.E."/>
            <person name="McDaniel S.F."/>
            <person name="Hoernstein S.N.W."/>
            <person name="Larsson A."/>
            <person name="Li F.W."/>
            <person name="Perroud P.F."/>
            <person name="Phillips J."/>
            <person name="Ranjan P."/>
            <person name="Rokshar D.S."/>
            <person name="Rothfels C.J."/>
            <person name="Schneider L."/>
            <person name="Shu S."/>
            <person name="Stevenson D.W."/>
            <person name="Thummler F."/>
            <person name="Tillich M."/>
            <person name="Villarreal Aguilar J.C."/>
            <person name="Widiez T."/>
            <person name="Wong G.K."/>
            <person name="Wymore A."/>
            <person name="Zhang Y."/>
            <person name="Zimmer A.D."/>
            <person name="Quatrano R.S."/>
            <person name="Mayer K.F.X."/>
            <person name="Goodstein D."/>
            <person name="Casacuberta J.M."/>
            <person name="Vandepoele K."/>
            <person name="Reski R."/>
            <person name="Cuming A.C."/>
            <person name="Tuskan G.A."/>
            <person name="Maumus F."/>
            <person name="Salse J."/>
            <person name="Schmutz J."/>
            <person name="Rensing S.A."/>
        </authorList>
    </citation>
    <scope>NUCLEOTIDE SEQUENCE [LARGE SCALE GENOMIC DNA]</scope>
    <source>
        <strain evidence="9 10">cv. Gransden 2004</strain>
    </source>
</reference>
<dbReference type="RefSeq" id="XP_073396219.1">
    <property type="nucleotide sequence ID" value="XM_073540118.1"/>
</dbReference>
<keyword evidence="10" id="KW-1185">Reference proteome</keyword>